<evidence type="ECO:0000256" key="3">
    <source>
        <dbReference type="ARBA" id="ARBA00022692"/>
    </source>
</evidence>
<feature type="transmembrane region" description="Helical" evidence="6">
    <location>
        <begin position="164"/>
        <end position="185"/>
    </location>
</feature>
<feature type="transmembrane region" description="Helical" evidence="6">
    <location>
        <begin position="134"/>
        <end position="152"/>
    </location>
</feature>
<feature type="transmembrane region" description="Helical" evidence="6">
    <location>
        <begin position="277"/>
        <end position="296"/>
    </location>
</feature>
<dbReference type="GO" id="GO:0042910">
    <property type="term" value="F:xenobiotic transmembrane transporter activity"/>
    <property type="evidence" value="ECO:0007669"/>
    <property type="project" value="InterPro"/>
</dbReference>
<feature type="transmembrane region" description="Helical" evidence="6">
    <location>
        <begin position="197"/>
        <end position="217"/>
    </location>
</feature>
<dbReference type="EMBL" id="QWEY01000008">
    <property type="protein sequence ID" value="RGP36569.1"/>
    <property type="molecule type" value="Genomic_DNA"/>
</dbReference>
<gene>
    <name evidence="7" type="ORF">D1012_14740</name>
</gene>
<dbReference type="PANTHER" id="PTHR42893">
    <property type="entry name" value="PROTEIN DETOXIFICATION 44, CHLOROPLASTIC-RELATED"/>
    <property type="match status" value="1"/>
</dbReference>
<dbReference type="Proteomes" id="UP000284547">
    <property type="component" value="Unassembled WGS sequence"/>
</dbReference>
<keyword evidence="4 6" id="KW-1133">Transmembrane helix</keyword>
<feature type="transmembrane region" description="Helical" evidence="6">
    <location>
        <begin position="308"/>
        <end position="330"/>
    </location>
</feature>
<evidence type="ECO:0000313" key="8">
    <source>
        <dbReference type="Proteomes" id="UP000284547"/>
    </source>
</evidence>
<dbReference type="GO" id="GO:0005886">
    <property type="term" value="C:plasma membrane"/>
    <property type="evidence" value="ECO:0007669"/>
    <property type="project" value="TreeGrafter"/>
</dbReference>
<evidence type="ECO:0000256" key="4">
    <source>
        <dbReference type="ARBA" id="ARBA00022989"/>
    </source>
</evidence>
<feature type="transmembrane region" description="Helical" evidence="6">
    <location>
        <begin position="40"/>
        <end position="60"/>
    </location>
</feature>
<dbReference type="OrthoDB" id="9789527at2"/>
<comment type="subcellular location">
    <subcellularLocation>
        <location evidence="1">Membrane</location>
        <topology evidence="1">Multi-pass membrane protein</topology>
    </subcellularLocation>
</comment>
<reference evidence="7 8" key="1">
    <citation type="submission" date="2018-08" db="EMBL/GenBank/DDBJ databases">
        <title>Flavobacterium tibetense sp. nov., isolated from a wetland YonghuCo on Tibetan Plateau.</title>
        <authorList>
            <person name="Phurbu D."/>
            <person name="Lu H."/>
            <person name="Xing P."/>
        </authorList>
    </citation>
    <scope>NUCLEOTIDE SEQUENCE [LARGE SCALE GENOMIC DNA]</scope>
    <source>
        <strain evidence="7 8">DJC</strain>
    </source>
</reference>
<dbReference type="InterPro" id="IPR044644">
    <property type="entry name" value="DinF-like"/>
</dbReference>
<evidence type="ECO:0000313" key="7">
    <source>
        <dbReference type="EMBL" id="RGP36569.1"/>
    </source>
</evidence>
<feature type="transmembrane region" description="Helical" evidence="6">
    <location>
        <begin position="238"/>
        <end position="257"/>
    </location>
</feature>
<dbReference type="InterPro" id="IPR002528">
    <property type="entry name" value="MATE_fam"/>
</dbReference>
<feature type="transmembrane region" description="Helical" evidence="6">
    <location>
        <begin position="350"/>
        <end position="371"/>
    </location>
</feature>
<feature type="transmembrane region" description="Helical" evidence="6">
    <location>
        <begin position="90"/>
        <end position="114"/>
    </location>
</feature>
<evidence type="ECO:0000256" key="1">
    <source>
        <dbReference type="ARBA" id="ARBA00004141"/>
    </source>
</evidence>
<dbReference type="GO" id="GO:0015297">
    <property type="term" value="F:antiporter activity"/>
    <property type="evidence" value="ECO:0007669"/>
    <property type="project" value="InterPro"/>
</dbReference>
<comment type="similarity">
    <text evidence="2">Belongs to the multi antimicrobial extrusion (MATE) (TC 2.A.66.1) family.</text>
</comment>
<name>A0A411Z0H1_9RHOB</name>
<accession>A0A411Z0H1</accession>
<proteinExistence type="inferred from homology"/>
<organism evidence="7 8">
    <name type="scientific">Pseudotabrizicola alkalilacus</name>
    <dbReference type="NCBI Taxonomy" id="2305252"/>
    <lineage>
        <taxon>Bacteria</taxon>
        <taxon>Pseudomonadati</taxon>
        <taxon>Pseudomonadota</taxon>
        <taxon>Alphaproteobacteria</taxon>
        <taxon>Rhodobacterales</taxon>
        <taxon>Paracoccaceae</taxon>
        <taxon>Pseudotabrizicola</taxon>
    </lineage>
</organism>
<keyword evidence="3 6" id="KW-0812">Transmembrane</keyword>
<dbReference type="NCBIfam" id="TIGR00797">
    <property type="entry name" value="matE"/>
    <property type="match status" value="1"/>
</dbReference>
<evidence type="ECO:0000256" key="6">
    <source>
        <dbReference type="SAM" id="Phobius"/>
    </source>
</evidence>
<feature type="transmembrane region" description="Helical" evidence="6">
    <location>
        <begin position="12"/>
        <end position="34"/>
    </location>
</feature>
<feature type="transmembrane region" description="Helical" evidence="6">
    <location>
        <begin position="383"/>
        <end position="402"/>
    </location>
</feature>
<dbReference type="AlphaFoldDB" id="A0A411Z0H1"/>
<keyword evidence="5 6" id="KW-0472">Membrane</keyword>
<dbReference type="Pfam" id="PF01554">
    <property type="entry name" value="MatE"/>
    <property type="match status" value="2"/>
</dbReference>
<dbReference type="RefSeq" id="WP_118154050.1">
    <property type="nucleotide sequence ID" value="NZ_QWEY01000008.1"/>
</dbReference>
<protein>
    <submittedName>
        <fullName evidence="7">MATE family efflux transporter</fullName>
    </submittedName>
</protein>
<comment type="caution">
    <text evidence="7">The sequence shown here is derived from an EMBL/GenBank/DDBJ whole genome shotgun (WGS) entry which is preliminary data.</text>
</comment>
<dbReference type="CDD" id="cd13136">
    <property type="entry name" value="MATE_DinF_like"/>
    <property type="match status" value="1"/>
</dbReference>
<evidence type="ECO:0000256" key="5">
    <source>
        <dbReference type="ARBA" id="ARBA00023136"/>
    </source>
</evidence>
<dbReference type="PANTHER" id="PTHR42893:SF46">
    <property type="entry name" value="PROTEIN DETOXIFICATION 44, CHLOROPLASTIC"/>
    <property type="match status" value="1"/>
</dbReference>
<evidence type="ECO:0000256" key="2">
    <source>
        <dbReference type="ARBA" id="ARBA00010199"/>
    </source>
</evidence>
<sequence>MQDITNRRVLNIALPILVSNATIPLLGLVDTAVVGQMGEAAPIGAVGLGGIILSTVYMLFTFLRMGTSGLTAQAHGRGQPRETALVLHRALLIAALCGAGMILLHLPVLAGAFMLSPASDEVEDLARTYVSIRIWGAPATIALYAMTGWLIALEKARTVLMLQLWINVINIALDVLFVMVLGLGVPGVAAATLIGEWAGFGMALWLCRGAFLPALRSRWAEIAERVALKQTMSMNADLVLRSVLLQASYTSFIFLSAGQGDVSLAANQVLLQFLHLFSYMLDAFAFSAEALVGQAVGARAVRPLRRAALLSGQWALGGSLLLTTAAFLGGPQLIALMTTAPEVQAEAMRYLPWVWIMPLASFGSFIFDGIFIGATMSRQMRNVMFVSLIFYLATILIGLPLIGNHALWLGLIVMSLARTLLMARSYPQVEAKARLPQEA</sequence>
<keyword evidence="8" id="KW-1185">Reference proteome</keyword>